<gene>
    <name evidence="1" type="ORF">O181_079678</name>
</gene>
<dbReference type="Proteomes" id="UP000765509">
    <property type="component" value="Unassembled WGS sequence"/>
</dbReference>
<protein>
    <submittedName>
        <fullName evidence="1">Uncharacterized protein</fullName>
    </submittedName>
</protein>
<evidence type="ECO:0000313" key="1">
    <source>
        <dbReference type="EMBL" id="MBW0539963.1"/>
    </source>
</evidence>
<name>A0A9Q3IFU2_9BASI</name>
<accession>A0A9Q3IFU2</accession>
<comment type="caution">
    <text evidence="1">The sequence shown here is derived from an EMBL/GenBank/DDBJ whole genome shotgun (WGS) entry which is preliminary data.</text>
</comment>
<dbReference type="InterPro" id="IPR052579">
    <property type="entry name" value="Zinc_finger_SWIM"/>
</dbReference>
<proteinExistence type="predicted"/>
<reference evidence="1" key="1">
    <citation type="submission" date="2021-03" db="EMBL/GenBank/DDBJ databases">
        <title>Draft genome sequence of rust myrtle Austropuccinia psidii MF-1, a brazilian biotype.</title>
        <authorList>
            <person name="Quecine M.C."/>
            <person name="Pachon D.M.R."/>
            <person name="Bonatelli M.L."/>
            <person name="Correr F.H."/>
            <person name="Franceschini L.M."/>
            <person name="Leite T.F."/>
            <person name="Margarido G.R.A."/>
            <person name="Almeida C.A."/>
            <person name="Ferrarezi J.A."/>
            <person name="Labate C.A."/>
        </authorList>
    </citation>
    <scope>NUCLEOTIDE SEQUENCE</scope>
    <source>
        <strain evidence="1">MF-1</strain>
    </source>
</reference>
<organism evidence="1 2">
    <name type="scientific">Austropuccinia psidii MF-1</name>
    <dbReference type="NCBI Taxonomy" id="1389203"/>
    <lineage>
        <taxon>Eukaryota</taxon>
        <taxon>Fungi</taxon>
        <taxon>Dikarya</taxon>
        <taxon>Basidiomycota</taxon>
        <taxon>Pucciniomycotina</taxon>
        <taxon>Pucciniomycetes</taxon>
        <taxon>Pucciniales</taxon>
        <taxon>Sphaerophragmiaceae</taxon>
        <taxon>Austropuccinia</taxon>
    </lineage>
</organism>
<evidence type="ECO:0000313" key="2">
    <source>
        <dbReference type="Proteomes" id="UP000765509"/>
    </source>
</evidence>
<dbReference type="AlphaFoldDB" id="A0A9Q3IFU2"/>
<dbReference type="PANTHER" id="PTHR31569">
    <property type="entry name" value="SWIM-TYPE DOMAIN-CONTAINING PROTEIN"/>
    <property type="match status" value="1"/>
</dbReference>
<sequence>MESLQPIEALNLHESGTIKFEVDIEEIKPSIQDTSHCTPAFLVPNEQFPLITEPDKYDYSTGLKLEPPPLSRFNDVDTLMQFAQKWAKGHGYALTKKNSHKGKNVCLACDQYGEYISLKGPNQRQSTTKICGCKFRLRGSIPSPKDDSKDYQTSWNLLVSSNSTEEYNNIPEKIKVNSNDYSGAWAYISNSLLTFKKKFVTDWTSQNHHLGNQTRSCVESEHSYIKCFINTSNGELSTVFKNFKKEIDIQLNHIHHTMGKERVHKLTDVSPLFKKLLGTISIKAIKIIEEQFLKLKHQPNPQPCSKTLMNGMGIPCSHEIEKLINNKG</sequence>
<dbReference type="OrthoDB" id="2437251at2759"/>
<dbReference type="EMBL" id="AVOT02044604">
    <property type="protein sequence ID" value="MBW0539963.1"/>
    <property type="molecule type" value="Genomic_DNA"/>
</dbReference>
<keyword evidence="2" id="KW-1185">Reference proteome</keyword>
<dbReference type="PANTHER" id="PTHR31569:SF4">
    <property type="entry name" value="SWIM-TYPE DOMAIN-CONTAINING PROTEIN"/>
    <property type="match status" value="1"/>
</dbReference>